<dbReference type="EMBL" id="JABWRB010000023">
    <property type="protein sequence ID" value="MBC3391581.1"/>
    <property type="molecule type" value="Genomic_DNA"/>
</dbReference>
<evidence type="ECO:0000256" key="1">
    <source>
        <dbReference type="SAM" id="Coils"/>
    </source>
</evidence>
<keyword evidence="4" id="KW-1185">Reference proteome</keyword>
<reference evidence="2 4" key="1">
    <citation type="journal article" date="2020" name="Microorganisms">
        <title>Reliable Identification of Environmental Pseudomonas Isolates Using the rpoD Gene.</title>
        <authorList>
            <consortium name="The Broad Institute Genome Sequencing Platform"/>
            <person name="Girard L."/>
            <person name="Lood C."/>
            <person name="Rokni-Zadeh H."/>
            <person name="van Noort V."/>
            <person name="Lavigne R."/>
            <person name="De Mot R."/>
        </authorList>
    </citation>
    <scope>NUCLEOTIDE SEQUENCE</scope>
    <source>
        <strain evidence="2 4">SWRI12</strain>
    </source>
</reference>
<accession>A0A923FFU7</accession>
<feature type="coiled-coil region" evidence="1">
    <location>
        <begin position="10"/>
        <end position="48"/>
    </location>
</feature>
<protein>
    <submittedName>
        <fullName evidence="2">Phage tail protein</fullName>
    </submittedName>
</protein>
<dbReference type="RefSeq" id="WP_186707494.1">
    <property type="nucleotide sequence ID" value="NZ_JABWRB020000001.1"/>
</dbReference>
<comment type="caution">
    <text evidence="2">The sequence shown here is derived from an EMBL/GenBank/DDBJ whole genome shotgun (WGS) entry which is preliminary data.</text>
</comment>
<organism evidence="2">
    <name type="scientific">Pseudomonas zanjanensis</name>
    <dbReference type="NCBI Taxonomy" id="2745496"/>
    <lineage>
        <taxon>Bacteria</taxon>
        <taxon>Pseudomonadati</taxon>
        <taxon>Pseudomonadota</taxon>
        <taxon>Gammaproteobacteria</taxon>
        <taxon>Pseudomonadales</taxon>
        <taxon>Pseudomonadaceae</taxon>
        <taxon>Pseudomonas</taxon>
    </lineage>
</organism>
<evidence type="ECO:0000313" key="4">
    <source>
        <dbReference type="Proteomes" id="UP000636518"/>
    </source>
</evidence>
<dbReference type="EMBL" id="JABWRB020000001">
    <property type="protein sequence ID" value="MBV4496364.1"/>
    <property type="molecule type" value="Genomic_DNA"/>
</dbReference>
<evidence type="ECO:0000313" key="3">
    <source>
        <dbReference type="EMBL" id="MBV4496364.1"/>
    </source>
</evidence>
<reference evidence="2" key="2">
    <citation type="submission" date="2020-07" db="EMBL/GenBank/DDBJ databases">
        <authorList>
            <person name="Lood C."/>
            <person name="Girard L."/>
        </authorList>
    </citation>
    <scope>NUCLEOTIDE SEQUENCE</scope>
    <source>
        <strain evidence="2">SWRI12</strain>
    </source>
</reference>
<reference evidence="3" key="3">
    <citation type="submission" date="2021-06" db="EMBL/GenBank/DDBJ databases">
        <title>Updating the genus Pseudomonas: Description of 43 new species and partition of the Pseudomonas putida group.</title>
        <authorList>
            <person name="Girard L."/>
            <person name="Lood C."/>
            <person name="Vandamme P."/>
            <person name="Rokni-Zadeh H."/>
            <person name="Van Noort V."/>
            <person name="Hofte M."/>
            <person name="Lavigne R."/>
            <person name="De Mot R."/>
        </authorList>
    </citation>
    <scope>NUCLEOTIDE SEQUENCE</scope>
    <source>
        <strain evidence="3">SWRI12</strain>
    </source>
</reference>
<evidence type="ECO:0000313" key="2">
    <source>
        <dbReference type="EMBL" id="MBC3391581.1"/>
    </source>
</evidence>
<proteinExistence type="predicted"/>
<keyword evidence="1" id="KW-0175">Coiled coil</keyword>
<dbReference type="AlphaFoldDB" id="A0A923FFU7"/>
<sequence>MSNIDWSQLITKAIKDAAAAAAQLAAAKAELSARNARALAQIERIQDRIDTIGFGIDIGEATPEEEAEQVALGAPLKAWKTYKFALGKVTVQPTWYQAPVWPVEPPMPEIIAAPMLAAAEPI</sequence>
<name>A0A923FFU7_9PSED</name>
<dbReference type="Proteomes" id="UP000636518">
    <property type="component" value="Unassembled WGS sequence"/>
</dbReference>
<gene>
    <name evidence="3" type="ORF">HU715_013410</name>
    <name evidence="2" type="ORF">HU715_18150</name>
</gene>